<proteinExistence type="predicted"/>
<dbReference type="PANTHER" id="PTHR40606">
    <property type="match status" value="1"/>
</dbReference>
<comment type="subcellular location">
    <subcellularLocation>
        <location evidence="1">Membrane</location>
    </subcellularLocation>
</comment>
<feature type="domain" description="OmpA-like" evidence="5">
    <location>
        <begin position="439"/>
        <end position="562"/>
    </location>
</feature>
<sequence>MQTEDYLNFNRYQNQPAAVESGFSSFYDEDANKYYFSVLDDDNTTVLFISEGYTSEAGRDNGIASVVTNRDLDERYMVKSTEEGRYYLSLRAANNQEIARSNYFRTQAEAIALLPSERKKVKLAAMAAVANTNANDNYLDCIAYENKPLSSFEGFSAFQHETNGQHYFAMIDKTGKVLLRSEGYTTTQSRDNGIQSVIKNRELPERYSVRDFTSGKRIVFLLAANHKEIARSCPISDEKALFALFPLLAPVALGAVGGKDDDYLGCHEYTGYEPDANGIARFEKNGQYYFVWYDENGKVLLRSEGFETQSALQEELDLVLKHRHSDSRYEAIEKAGYRIRVLKDEKGREIGRSCAEKFVVAPPPVVASPPPVAAALPAEPVAASGGFNWWWLIIPLLLLLLFFWWRSCNKTPEVVPPPPPVEAPVDTTKRDTIAEVAPKTAEAEVRIKSIFFDFNSTSLRAESVAELDILVSVLKNNPDYTTVLNAYADSKGSDVYNEALSRKRANAAKDYLVSKGIDAKRIAVSVFGKKDPIAKNQLADGTDSEAGRQFNRRIEIEVKNNAQEVEIVEKIQVPEDLKE</sequence>
<dbReference type="InterPro" id="IPR051141">
    <property type="entry name" value="UPF0339_domain"/>
</dbReference>
<keyword evidence="4" id="KW-0812">Transmembrane</keyword>
<dbReference type="SUPFAM" id="SSF160113">
    <property type="entry name" value="YegP-like"/>
    <property type="match status" value="3"/>
</dbReference>
<feature type="transmembrane region" description="Helical" evidence="4">
    <location>
        <begin position="387"/>
        <end position="405"/>
    </location>
</feature>
<dbReference type="Proteomes" id="UP001155182">
    <property type="component" value="Unassembled WGS sequence"/>
</dbReference>
<evidence type="ECO:0000256" key="3">
    <source>
        <dbReference type="PROSITE-ProRule" id="PRU00473"/>
    </source>
</evidence>
<evidence type="ECO:0000259" key="5">
    <source>
        <dbReference type="PROSITE" id="PS51123"/>
    </source>
</evidence>
<dbReference type="InterPro" id="IPR010879">
    <property type="entry name" value="DUF1508"/>
</dbReference>
<evidence type="ECO:0000313" key="6">
    <source>
        <dbReference type="EMBL" id="MCO4294046.1"/>
    </source>
</evidence>
<dbReference type="EMBL" id="JAMWYS010000052">
    <property type="protein sequence ID" value="MCO4294046.1"/>
    <property type="molecule type" value="Genomic_DNA"/>
</dbReference>
<evidence type="ECO:0000256" key="2">
    <source>
        <dbReference type="ARBA" id="ARBA00023136"/>
    </source>
</evidence>
<dbReference type="InterPro" id="IPR036913">
    <property type="entry name" value="YegP-like_sf"/>
</dbReference>
<dbReference type="InterPro" id="IPR006664">
    <property type="entry name" value="OMP_bac"/>
</dbReference>
<organism evidence="6 7">
    <name type="scientific">Solitalea agri</name>
    <dbReference type="NCBI Taxonomy" id="2953739"/>
    <lineage>
        <taxon>Bacteria</taxon>
        <taxon>Pseudomonadati</taxon>
        <taxon>Bacteroidota</taxon>
        <taxon>Sphingobacteriia</taxon>
        <taxon>Sphingobacteriales</taxon>
        <taxon>Sphingobacteriaceae</taxon>
        <taxon>Solitalea</taxon>
    </lineage>
</organism>
<comment type="caution">
    <text evidence="6">The sequence shown here is derived from an EMBL/GenBank/DDBJ whole genome shotgun (WGS) entry which is preliminary data.</text>
</comment>
<dbReference type="Gene3D" id="3.30.1330.60">
    <property type="entry name" value="OmpA-like domain"/>
    <property type="match status" value="1"/>
</dbReference>
<dbReference type="GO" id="GO:0016020">
    <property type="term" value="C:membrane"/>
    <property type="evidence" value="ECO:0007669"/>
    <property type="project" value="UniProtKB-SubCell"/>
</dbReference>
<dbReference type="PROSITE" id="PS51123">
    <property type="entry name" value="OMPA_2"/>
    <property type="match status" value="1"/>
</dbReference>
<dbReference type="Pfam" id="PF00691">
    <property type="entry name" value="OmpA"/>
    <property type="match status" value="1"/>
</dbReference>
<dbReference type="AlphaFoldDB" id="A0A9X2F813"/>
<dbReference type="SUPFAM" id="SSF103088">
    <property type="entry name" value="OmpA-like"/>
    <property type="match status" value="1"/>
</dbReference>
<keyword evidence="2 3" id="KW-0472">Membrane</keyword>
<dbReference type="Pfam" id="PF07411">
    <property type="entry name" value="DUF1508"/>
    <property type="match status" value="3"/>
</dbReference>
<dbReference type="InterPro" id="IPR036737">
    <property type="entry name" value="OmpA-like_sf"/>
</dbReference>
<reference evidence="6" key="1">
    <citation type="submission" date="2022-06" db="EMBL/GenBank/DDBJ databases">
        <title>Solitalea sp. MAHUQ-68 isolated from rhizospheric soil.</title>
        <authorList>
            <person name="Huq M.A."/>
        </authorList>
    </citation>
    <scope>NUCLEOTIDE SEQUENCE</scope>
    <source>
        <strain evidence="6">MAHUQ-68</strain>
    </source>
</reference>
<dbReference type="PANTHER" id="PTHR40606:SF1">
    <property type="entry name" value="UPF0339 PROTEIN YEGP"/>
    <property type="match status" value="1"/>
</dbReference>
<accession>A0A9X2F813</accession>
<dbReference type="RefSeq" id="WP_252588890.1">
    <property type="nucleotide sequence ID" value="NZ_JAMWYS010000052.1"/>
</dbReference>
<name>A0A9X2F813_9SPHI</name>
<evidence type="ECO:0000256" key="4">
    <source>
        <dbReference type="SAM" id="Phobius"/>
    </source>
</evidence>
<keyword evidence="7" id="KW-1185">Reference proteome</keyword>
<gene>
    <name evidence="6" type="ORF">NF867_14360</name>
</gene>
<evidence type="ECO:0000313" key="7">
    <source>
        <dbReference type="Proteomes" id="UP001155182"/>
    </source>
</evidence>
<evidence type="ECO:0000256" key="1">
    <source>
        <dbReference type="ARBA" id="ARBA00004370"/>
    </source>
</evidence>
<protein>
    <submittedName>
        <fullName evidence="6">DUF1508 domain-containing protein</fullName>
    </submittedName>
</protein>
<dbReference type="PRINTS" id="PR01021">
    <property type="entry name" value="OMPADOMAIN"/>
</dbReference>
<dbReference type="Gene3D" id="2.30.29.80">
    <property type="match status" value="3"/>
</dbReference>
<keyword evidence="4" id="KW-1133">Transmembrane helix</keyword>
<dbReference type="CDD" id="cd07185">
    <property type="entry name" value="OmpA_C-like"/>
    <property type="match status" value="1"/>
</dbReference>
<dbReference type="InterPro" id="IPR006665">
    <property type="entry name" value="OmpA-like"/>
</dbReference>